<proteinExistence type="inferred from homology"/>
<dbReference type="PANTHER" id="PTHR43199">
    <property type="entry name" value="GLUTATHIONE HYDROLASE"/>
    <property type="match status" value="1"/>
</dbReference>
<dbReference type="Gene3D" id="1.10.246.130">
    <property type="match status" value="1"/>
</dbReference>
<evidence type="ECO:0000313" key="5">
    <source>
        <dbReference type="EMBL" id="RUQ31585.1"/>
    </source>
</evidence>
<dbReference type="InterPro" id="IPR043138">
    <property type="entry name" value="GGT_lsub"/>
</dbReference>
<name>A0A3S0UH65_9BACI</name>
<keyword evidence="4" id="KW-0865">Zymogen</keyword>
<protein>
    <recommendedName>
        <fullName evidence="7">Gamma-glutamyltransferase</fullName>
    </recommendedName>
</protein>
<evidence type="ECO:0008006" key="7">
    <source>
        <dbReference type="Google" id="ProtNLM"/>
    </source>
</evidence>
<comment type="caution">
    <text evidence="5">The sequence shown here is derived from an EMBL/GenBank/DDBJ whole genome shotgun (WGS) entry which is preliminary data.</text>
</comment>
<keyword evidence="2" id="KW-0808">Transferase</keyword>
<dbReference type="OrthoDB" id="9781342at2"/>
<dbReference type="Proteomes" id="UP000267430">
    <property type="component" value="Unassembled WGS sequence"/>
</dbReference>
<dbReference type="Gene3D" id="3.60.20.40">
    <property type="match status" value="1"/>
</dbReference>
<evidence type="ECO:0000256" key="1">
    <source>
        <dbReference type="ARBA" id="ARBA00009381"/>
    </source>
</evidence>
<accession>A0A3S0UH65</accession>
<dbReference type="AlphaFoldDB" id="A0A3S0UH65"/>
<organism evidence="5 6">
    <name type="scientific">Peribacillus cavernae</name>
    <dbReference type="NCBI Taxonomy" id="1674310"/>
    <lineage>
        <taxon>Bacteria</taxon>
        <taxon>Bacillati</taxon>
        <taxon>Bacillota</taxon>
        <taxon>Bacilli</taxon>
        <taxon>Bacillales</taxon>
        <taxon>Bacillaceae</taxon>
        <taxon>Peribacillus</taxon>
    </lineage>
</organism>
<evidence type="ECO:0000256" key="3">
    <source>
        <dbReference type="ARBA" id="ARBA00022801"/>
    </source>
</evidence>
<evidence type="ECO:0000256" key="2">
    <source>
        <dbReference type="ARBA" id="ARBA00022679"/>
    </source>
</evidence>
<dbReference type="RefSeq" id="WP_126863608.1">
    <property type="nucleotide sequence ID" value="NZ_JAUSTX010000004.1"/>
</dbReference>
<keyword evidence="6" id="KW-1185">Reference proteome</keyword>
<keyword evidence="3" id="KW-0378">Hydrolase</keyword>
<dbReference type="GO" id="GO:0016787">
    <property type="term" value="F:hydrolase activity"/>
    <property type="evidence" value="ECO:0007669"/>
    <property type="project" value="UniProtKB-KW"/>
</dbReference>
<dbReference type="GO" id="GO:0016740">
    <property type="term" value="F:transferase activity"/>
    <property type="evidence" value="ECO:0007669"/>
    <property type="project" value="UniProtKB-KW"/>
</dbReference>
<dbReference type="SUPFAM" id="SSF56235">
    <property type="entry name" value="N-terminal nucleophile aminohydrolases (Ntn hydrolases)"/>
    <property type="match status" value="1"/>
</dbReference>
<dbReference type="PRINTS" id="PR01210">
    <property type="entry name" value="GGTRANSPTASE"/>
</dbReference>
<reference evidence="5 6" key="1">
    <citation type="submission" date="2018-12" db="EMBL/GenBank/DDBJ databases">
        <title>Bacillus chawlae sp. nov., Bacillus glennii sp. nov., and Bacillus saganii sp. nov. Isolated from the Vehicle Assembly Building at Kennedy Space Center where the Viking Spacecraft were Assembled.</title>
        <authorList>
            <person name="Seuylemezian A."/>
            <person name="Vaishampayan P."/>
        </authorList>
    </citation>
    <scope>NUCLEOTIDE SEQUENCE [LARGE SCALE GENOMIC DNA]</scope>
    <source>
        <strain evidence="5 6">L5</strain>
    </source>
</reference>
<evidence type="ECO:0000313" key="6">
    <source>
        <dbReference type="Proteomes" id="UP000267430"/>
    </source>
</evidence>
<dbReference type="InterPro" id="IPR043137">
    <property type="entry name" value="GGT_ssub_C"/>
</dbReference>
<gene>
    <name evidence="5" type="ORF">ELQ35_04360</name>
</gene>
<dbReference type="PANTHER" id="PTHR43199:SF1">
    <property type="entry name" value="GLUTATHIONE HYDROLASE PROENZYME"/>
    <property type="match status" value="1"/>
</dbReference>
<dbReference type="InterPro" id="IPR051792">
    <property type="entry name" value="GGT_bact"/>
</dbReference>
<comment type="similarity">
    <text evidence="1">Belongs to the gamma-glutamyltransferase family.</text>
</comment>
<dbReference type="InterPro" id="IPR029055">
    <property type="entry name" value="Ntn_hydrolases_N"/>
</dbReference>
<sequence length="496" mass="55154">MGKIGVSCAHPQAAKVGIEVMEKGGNAIDAAIAVSLSLGVVEPYASGIGGGGVMLIHQDNKNPIFFDYRECAPNSGILSKEQVGIPGLLKGLEAIHQKLGTIDWSKLVSYSTELAEKGFFVTAILHERLKTMQTHLFNENLEHFYPNGRPIGMGCLLIQEELAEVLQKVRNYGSRSFYEGKIPIQIINRIEGIHDDDFEQYSMKTRDPVQGQFAGYDLISAPAPLAGTTLVQALTMAESFLVEQYADQSFEFLKLMAAIINECQLERKKWMGDPFHVTIPDSLLSESYIEHLMKNIIKKKFTPFSHAIEIEVNNTTHFSVTDQWGTMVSATHTISDPFGSGVYINGFFLNNQLQNFTKDKYSPNSMEPGKRPASNIAPTILASNGRPIMTIGASGGTRIPHILTRLLINLFKHKVSFKKALSSFRYYVDQNHFYFEKEVSSITKERLTKLGYDYIFYPVPFFYGGIHGLMVDEHQGLIGAADPRRGGGSLVKEVIK</sequence>
<evidence type="ECO:0000256" key="4">
    <source>
        <dbReference type="ARBA" id="ARBA00023145"/>
    </source>
</evidence>
<dbReference type="EMBL" id="RYZZ01000005">
    <property type="protein sequence ID" value="RUQ31585.1"/>
    <property type="molecule type" value="Genomic_DNA"/>
</dbReference>
<dbReference type="Pfam" id="PF01019">
    <property type="entry name" value="G_glu_transpept"/>
    <property type="match status" value="1"/>
</dbReference>